<feature type="region of interest" description="Disordered" evidence="1">
    <location>
        <begin position="231"/>
        <end position="314"/>
    </location>
</feature>
<protein>
    <submittedName>
        <fullName evidence="3">DUF5600 domain-containing protein</fullName>
    </submittedName>
</protein>
<keyword evidence="2" id="KW-1185">Reference proteome</keyword>
<evidence type="ECO:0000313" key="2">
    <source>
        <dbReference type="Proteomes" id="UP000025227"/>
    </source>
</evidence>
<name>A0A7I4Y2T6_HAECO</name>
<feature type="compositionally biased region" description="Basic and acidic residues" evidence="1">
    <location>
        <begin position="113"/>
        <end position="128"/>
    </location>
</feature>
<feature type="region of interest" description="Disordered" evidence="1">
    <location>
        <begin position="103"/>
        <end position="128"/>
    </location>
</feature>
<dbReference type="OMA" id="NEMIIMI"/>
<dbReference type="WBParaSite" id="HCON_00045150-00001">
    <property type="protein sequence ID" value="HCON_00045150-00001"/>
    <property type="gene ID" value="HCON_00045150"/>
</dbReference>
<organism evidence="2 3">
    <name type="scientific">Haemonchus contortus</name>
    <name type="common">Barber pole worm</name>
    <dbReference type="NCBI Taxonomy" id="6289"/>
    <lineage>
        <taxon>Eukaryota</taxon>
        <taxon>Metazoa</taxon>
        <taxon>Ecdysozoa</taxon>
        <taxon>Nematoda</taxon>
        <taxon>Chromadorea</taxon>
        <taxon>Rhabditida</taxon>
        <taxon>Rhabditina</taxon>
        <taxon>Rhabditomorpha</taxon>
        <taxon>Strongyloidea</taxon>
        <taxon>Trichostrongylidae</taxon>
        <taxon>Haemonchus</taxon>
    </lineage>
</organism>
<evidence type="ECO:0000313" key="3">
    <source>
        <dbReference type="WBParaSite" id="HCON_00045150-00001"/>
    </source>
</evidence>
<dbReference type="OrthoDB" id="10506222at2759"/>
<feature type="compositionally biased region" description="Basic and acidic residues" evidence="1">
    <location>
        <begin position="295"/>
        <end position="306"/>
    </location>
</feature>
<dbReference type="Proteomes" id="UP000025227">
    <property type="component" value="Unplaced"/>
</dbReference>
<proteinExistence type="predicted"/>
<feature type="compositionally biased region" description="Basic and acidic residues" evidence="1">
    <location>
        <begin position="259"/>
        <end position="276"/>
    </location>
</feature>
<accession>A0A7I4Y2T6</accession>
<evidence type="ECO:0000256" key="1">
    <source>
        <dbReference type="SAM" id="MobiDB-lite"/>
    </source>
</evidence>
<dbReference type="AlphaFoldDB" id="A0A7I4Y2T6"/>
<reference evidence="3" key="1">
    <citation type="submission" date="2020-12" db="UniProtKB">
        <authorList>
            <consortium name="WormBaseParasite"/>
        </authorList>
    </citation>
    <scope>IDENTIFICATION</scope>
    <source>
        <strain evidence="3">MHco3</strain>
    </source>
</reference>
<sequence>MDTNGALHTKDEPPLPDIHGLSREMFGQVLKILDPNTLVKPRTGEALLTLKDVKDDVDLEMFVELVFAELDGVNAGEHSEKDAAKAIVNWLYSLPDDKRNIMENSYPSLKGKRSPDGENKSPHHFGNEARKKLLDRLSEEMFGKKIKDVTLEVLNDESNPVVARTLAAVGYNDGALYFMNEMIIMIDDYNHGHYTLENLVDGAKLFLRMSDSEKLLLKLFPILEEIKNPTKKPKTKETEAPYASQGEDKETKTTQPNNDQKRKETFGEGGESKETESENVNQGQEPKIKTTLPNNDKKTLKSKETEYSPGGNLLNRLSKEMFGEKVEDVNYRTMKRPKNPTAESTAEEAKKDEGIRIFAHEVVGAMDRANKGKLTLNQALDGIRRILKISSSREMLLEMFPTLKEIDPPKEDESHLEKRIIKPMQPNKPDEKADEWKELDLLSEEMFGEKIQDVNDETMVSATTQEWY</sequence>